<keyword evidence="4" id="KW-0804">Transcription</keyword>
<evidence type="ECO:0000256" key="2">
    <source>
        <dbReference type="ARBA" id="ARBA00023015"/>
    </source>
</evidence>
<dbReference type="InterPro" id="IPR044810">
    <property type="entry name" value="WRKY_plant"/>
</dbReference>
<keyword evidence="7" id="KW-0472">Membrane</keyword>
<sequence length="285" mass="32582">MGQCPSHITSSKSPYGNPFDQDEIATAFRNQHGIRSSEDDGGHIHMMQVDQGDINPYARAIQRVSQLSNNESTDPLPQLIENQVSEIFTEEIPVLMPPMKLRLEEIWGGSNLNYEATAYRSRHSGECSQDGGGGDDDHDSASPIHLFSRRLNNFRAYDQSQGFMPSGFLFDGLDMNMNTTTAQNKSFLGSEYGVKKIRKPRYAFQTRSAVDILDDGYRWKKYGQMGEKKIRPYYLAQHYAQKAVKNNKNWRYVPSLYLIFLIVCAIFSICNITFFLKLYIKIFII</sequence>
<keyword evidence="7" id="KW-0812">Transmembrane</keyword>
<name>A0A8F1SZX2_9ROSI</name>
<feature type="domain" description="WRKY" evidence="8">
    <location>
        <begin position="208"/>
        <end position="224"/>
    </location>
</feature>
<evidence type="ECO:0000256" key="5">
    <source>
        <dbReference type="ARBA" id="ARBA00023242"/>
    </source>
</evidence>
<keyword evidence="2" id="KW-0805">Transcription regulation</keyword>
<proteinExistence type="evidence at transcript level"/>
<evidence type="ECO:0000259" key="8">
    <source>
        <dbReference type="PROSITE" id="PS50811"/>
    </source>
</evidence>
<comment type="subcellular location">
    <subcellularLocation>
        <location evidence="1">Nucleus</location>
    </subcellularLocation>
</comment>
<keyword evidence="5" id="KW-0539">Nucleus</keyword>
<dbReference type="AlphaFoldDB" id="A0A8F1SZX2"/>
<evidence type="ECO:0000313" key="9">
    <source>
        <dbReference type="EMBL" id="QWQ79544.1"/>
    </source>
</evidence>
<dbReference type="PANTHER" id="PTHR31221:SF83">
    <property type="entry name" value="WRKY TRANSCRIPTION FACTOR 75-RELATED"/>
    <property type="match status" value="1"/>
</dbReference>
<dbReference type="PANTHER" id="PTHR31221">
    <property type="entry name" value="WRKY TRANSCRIPTION FACTOR PROTEIN 1-RELATED"/>
    <property type="match status" value="1"/>
</dbReference>
<dbReference type="GO" id="GO:0005634">
    <property type="term" value="C:nucleus"/>
    <property type="evidence" value="ECO:0007669"/>
    <property type="project" value="UniProtKB-SubCell"/>
</dbReference>
<dbReference type="InterPro" id="IPR036576">
    <property type="entry name" value="WRKY_dom_sf"/>
</dbReference>
<evidence type="ECO:0000256" key="4">
    <source>
        <dbReference type="ARBA" id="ARBA00023163"/>
    </source>
</evidence>
<feature type="compositionally biased region" description="Polar residues" evidence="6">
    <location>
        <begin position="1"/>
        <end position="14"/>
    </location>
</feature>
<dbReference type="GO" id="GO:0003700">
    <property type="term" value="F:DNA-binding transcription factor activity"/>
    <property type="evidence" value="ECO:0007669"/>
    <property type="project" value="InterPro"/>
</dbReference>
<dbReference type="EMBL" id="MW321465">
    <property type="protein sequence ID" value="QWQ79544.1"/>
    <property type="molecule type" value="mRNA"/>
</dbReference>
<accession>A0A8F1SZX2</accession>
<dbReference type="GO" id="GO:0043565">
    <property type="term" value="F:sequence-specific DNA binding"/>
    <property type="evidence" value="ECO:0007669"/>
    <property type="project" value="InterPro"/>
</dbReference>
<organism evidence="9">
    <name type="scientific">Zanthoxylum armatum</name>
    <dbReference type="NCBI Taxonomy" id="67938"/>
    <lineage>
        <taxon>Eukaryota</taxon>
        <taxon>Viridiplantae</taxon>
        <taxon>Streptophyta</taxon>
        <taxon>Embryophyta</taxon>
        <taxon>Tracheophyta</taxon>
        <taxon>Spermatophyta</taxon>
        <taxon>Magnoliopsida</taxon>
        <taxon>eudicotyledons</taxon>
        <taxon>Gunneridae</taxon>
        <taxon>Pentapetalae</taxon>
        <taxon>rosids</taxon>
        <taxon>malvids</taxon>
        <taxon>Sapindales</taxon>
        <taxon>Rutaceae</taxon>
        <taxon>Zanthoxyloideae</taxon>
        <taxon>Zanthoxylum</taxon>
    </lineage>
</organism>
<dbReference type="Gene3D" id="2.20.25.80">
    <property type="entry name" value="WRKY domain"/>
    <property type="match status" value="1"/>
</dbReference>
<dbReference type="PROSITE" id="PS50811">
    <property type="entry name" value="WRKY"/>
    <property type="match status" value="1"/>
</dbReference>
<protein>
    <submittedName>
        <fullName evidence="9">WRKY transcription factor protein 26</fullName>
    </submittedName>
</protein>
<evidence type="ECO:0000256" key="6">
    <source>
        <dbReference type="SAM" id="MobiDB-lite"/>
    </source>
</evidence>
<evidence type="ECO:0000256" key="7">
    <source>
        <dbReference type="SAM" id="Phobius"/>
    </source>
</evidence>
<reference evidence="9" key="1">
    <citation type="submission" date="2020-12" db="EMBL/GenBank/DDBJ databases">
        <authorList>
            <person name="Wang Y."/>
            <person name="Feng F."/>
        </authorList>
    </citation>
    <scope>NUCLEOTIDE SEQUENCE</scope>
</reference>
<keyword evidence="7" id="KW-1133">Transmembrane helix</keyword>
<feature type="transmembrane region" description="Helical" evidence="7">
    <location>
        <begin position="256"/>
        <end position="280"/>
    </location>
</feature>
<dbReference type="InterPro" id="IPR003657">
    <property type="entry name" value="WRKY_dom"/>
</dbReference>
<feature type="region of interest" description="Disordered" evidence="6">
    <location>
        <begin position="1"/>
        <end position="20"/>
    </location>
</feature>
<evidence type="ECO:0000256" key="3">
    <source>
        <dbReference type="ARBA" id="ARBA00023125"/>
    </source>
</evidence>
<evidence type="ECO:0000256" key="1">
    <source>
        <dbReference type="ARBA" id="ARBA00004123"/>
    </source>
</evidence>
<keyword evidence="3" id="KW-0238">DNA-binding</keyword>